<proteinExistence type="predicted"/>
<evidence type="ECO:0000313" key="1">
    <source>
        <dbReference type="EMBL" id="AKI28622.1"/>
    </source>
</evidence>
<organism evidence="1 2">
    <name type="scientific">Gordonia phage GMA5</name>
    <dbReference type="NCBI Taxonomy" id="1647472"/>
    <lineage>
        <taxon>Viruses</taxon>
        <taxon>Duplodnaviria</taxon>
        <taxon>Heunggongvirae</taxon>
        <taxon>Uroviricota</taxon>
        <taxon>Caudoviricetes</taxon>
        <taxon>Grutrevirus</taxon>
        <taxon>Grutrevirus GMA5</taxon>
    </lineage>
</organism>
<name>A0A0K0MWM6_9CAUD</name>
<dbReference type="RefSeq" id="YP_009273605.1">
    <property type="nucleotide sequence ID" value="NC_030907.1"/>
</dbReference>
<gene>
    <name evidence="1" type="ORF">GMA5_8</name>
</gene>
<evidence type="ECO:0000313" key="2">
    <source>
        <dbReference type="Proteomes" id="UP000207679"/>
    </source>
</evidence>
<dbReference type="OrthoDB" id="24355at10239"/>
<protein>
    <submittedName>
        <fullName evidence="1">Uncharacterized protein</fullName>
    </submittedName>
</protein>
<dbReference type="GeneID" id="28800021"/>
<reference evidence="1 2" key="1">
    <citation type="journal article" date="2015" name="PLoS ONE">
        <title>Lysis to Kill: Evaluation of the Lytic Abilities, and Genomics of Nine Bacteriophages Infective for Gordonia spp. and Their Potential Use in Activated Sludge Foam Biocontrol.</title>
        <authorList>
            <person name="Dyson Z.A."/>
            <person name="Tucci J."/>
            <person name="Seviour R.J."/>
            <person name="Petrovski S."/>
        </authorList>
    </citation>
    <scope>NUCLEOTIDE SEQUENCE [LARGE SCALE GENOMIC DNA]</scope>
</reference>
<accession>A0A0K0MWM6</accession>
<keyword evidence="2" id="KW-1185">Reference proteome</keyword>
<dbReference type="KEGG" id="vg:28800021"/>
<dbReference type="Proteomes" id="UP000207679">
    <property type="component" value="Segment"/>
</dbReference>
<dbReference type="EMBL" id="KR053198">
    <property type="protein sequence ID" value="AKI28622.1"/>
    <property type="molecule type" value="Genomic_DNA"/>
</dbReference>
<sequence length="113" mass="11784">MASTLALALDRVVEALTEVGIAATTDPRDLQIPGAWVTVHDVIDPTLCGSFTVRADVCLIAADNGMPFEVEALGTLLDLVADAVTFDEPVRPMTVTPPGLAPLPALVITTTTE</sequence>